<dbReference type="InterPro" id="IPR000873">
    <property type="entry name" value="AMP-dep_synth/lig_dom"/>
</dbReference>
<sequence length="661" mass="72520">MDSKYIVEVAPAQPATGNNPYSYGPTYRYSGSKDGFPTIPGVTNLYENFTRSVEKYPLNKAFGWRGKVDGKAGPFKWMSYADAGKEVDKIGSALNHIGLKPGMKGGIYGINSVEWMLAMQAYNSQSVFCVPLYDTLGENAVEYILNHAEVAIVFFQAEKAAKLFEALPNAKTVKTVVSFGDLSLEFKEKAASFGMTAYSQAEFRELGAANPAKPVPPQGSNLCTIMYTSGTTGDPKGVEITHSAILSSIAAGALYLKDANYELTEHDKFLSYLPLAHIMDRVLEEMFIYLGASIGYWQGDVKLLVDDIGELKPTLFAGAPRIFDRIYSGIKAKVNESGGLKKWLFNFGFDRKLKSLQAGKRFDQAAPIMDALVFGKVKQRLGGNVRLILSGAAPLAPHVEDFLKVTMCAPVVQGYGLTENCAGGCIAIPNVASMASTVGPPQPQQEVRLAAVPEMNYDPNGTPARGEVCFRGPALFSGYYKQPELYSEVVVDGWFHTGDIGEWQPNGALKLIDRKKNIFKLSQGEYVAVENLENVYGQNTLINQIWVYGNSFEPYLIAVVVPNEVNLITWAKANGVDGDFATIVKDPKATKYVLGELTKTGKAAKLKGFEIVKGVHLEGEEFSVDKDLITPSFKKKRPQLLKHYKTYIDALYEELKKTQTS</sequence>
<evidence type="ECO:0000256" key="2">
    <source>
        <dbReference type="ARBA" id="ARBA00022598"/>
    </source>
</evidence>
<dbReference type="CDD" id="cd05927">
    <property type="entry name" value="LC-FACS_euk"/>
    <property type="match status" value="1"/>
</dbReference>
<organism evidence="9 10">
    <name type="scientific">Klebsormidium nitens</name>
    <name type="common">Green alga</name>
    <name type="synonym">Ulothrix nitens</name>
    <dbReference type="NCBI Taxonomy" id="105231"/>
    <lineage>
        <taxon>Eukaryota</taxon>
        <taxon>Viridiplantae</taxon>
        <taxon>Streptophyta</taxon>
        <taxon>Klebsormidiophyceae</taxon>
        <taxon>Klebsormidiales</taxon>
        <taxon>Klebsormidiaceae</taxon>
        <taxon>Klebsormidium</taxon>
    </lineage>
</organism>
<dbReference type="OrthoDB" id="1700726at2759"/>
<dbReference type="GO" id="GO:0004467">
    <property type="term" value="F:long-chain fatty acid-CoA ligase activity"/>
    <property type="evidence" value="ECO:0000318"/>
    <property type="project" value="GO_Central"/>
</dbReference>
<dbReference type="OMA" id="LECCWDI"/>
<comment type="similarity">
    <text evidence="1 7">Belongs to the ATP-dependent AMP-binding enzyme family.</text>
</comment>
<dbReference type="InterPro" id="IPR042099">
    <property type="entry name" value="ANL_N_sf"/>
</dbReference>
<keyword evidence="4 7" id="KW-0276">Fatty acid metabolism</keyword>
<dbReference type="AlphaFoldDB" id="A0A1Y1I2W3"/>
<dbReference type="Proteomes" id="UP000054558">
    <property type="component" value="Unassembled WGS sequence"/>
</dbReference>
<evidence type="ECO:0000256" key="6">
    <source>
        <dbReference type="ARBA" id="ARBA00026121"/>
    </source>
</evidence>
<dbReference type="STRING" id="105231.A0A1Y1I2W3"/>
<dbReference type="EC" id="6.2.1.3" evidence="6 7"/>
<dbReference type="PANTHER" id="PTHR43272:SF3">
    <property type="entry name" value="LONG CHAIN ACYL-COA SYNTHETASE 4"/>
    <property type="match status" value="1"/>
</dbReference>
<dbReference type="GO" id="GO:0016020">
    <property type="term" value="C:membrane"/>
    <property type="evidence" value="ECO:0000318"/>
    <property type="project" value="GO_Central"/>
</dbReference>
<evidence type="ECO:0000313" key="9">
    <source>
        <dbReference type="EMBL" id="GAQ85275.1"/>
    </source>
</evidence>
<evidence type="ECO:0000256" key="3">
    <source>
        <dbReference type="ARBA" id="ARBA00022741"/>
    </source>
</evidence>
<dbReference type="InterPro" id="IPR045311">
    <property type="entry name" value="LC-FACS_euk"/>
</dbReference>
<dbReference type="SUPFAM" id="SSF56801">
    <property type="entry name" value="Acetyl-CoA synthetase-like"/>
    <property type="match status" value="1"/>
</dbReference>
<dbReference type="EMBL" id="DF237176">
    <property type="protein sequence ID" value="GAQ85275.1"/>
    <property type="molecule type" value="Genomic_DNA"/>
</dbReference>
<protein>
    <recommendedName>
        <fullName evidence="6 7">Long-chain-fatty-acid--CoA ligase</fullName>
        <ecNumber evidence="6 7">6.2.1.3</ecNumber>
    </recommendedName>
</protein>
<dbReference type="PANTHER" id="PTHR43272">
    <property type="entry name" value="LONG-CHAIN-FATTY-ACID--COA LIGASE"/>
    <property type="match status" value="1"/>
</dbReference>
<gene>
    <name evidence="9" type="ORF">KFL_002270090</name>
</gene>
<evidence type="ECO:0000256" key="7">
    <source>
        <dbReference type="RuleBase" id="RU369030"/>
    </source>
</evidence>
<dbReference type="InterPro" id="IPR020845">
    <property type="entry name" value="AMP-binding_CS"/>
</dbReference>
<keyword evidence="2 7" id="KW-0436">Ligase</keyword>
<name>A0A1Y1I2W3_KLENI</name>
<keyword evidence="7" id="KW-0443">Lipid metabolism</keyword>
<evidence type="ECO:0000256" key="5">
    <source>
        <dbReference type="ARBA" id="ARBA00022840"/>
    </source>
</evidence>
<evidence type="ECO:0000313" key="10">
    <source>
        <dbReference type="Proteomes" id="UP000054558"/>
    </source>
</evidence>
<feature type="domain" description="AMP-dependent synthetase/ligase" evidence="8">
    <location>
        <begin position="50"/>
        <end position="480"/>
    </location>
</feature>
<comment type="catalytic activity">
    <reaction evidence="7">
        <text>a long-chain fatty acid + ATP + CoA = a long-chain fatty acyl-CoA + AMP + diphosphate</text>
        <dbReference type="Rhea" id="RHEA:15421"/>
        <dbReference type="ChEBI" id="CHEBI:30616"/>
        <dbReference type="ChEBI" id="CHEBI:33019"/>
        <dbReference type="ChEBI" id="CHEBI:57287"/>
        <dbReference type="ChEBI" id="CHEBI:57560"/>
        <dbReference type="ChEBI" id="CHEBI:83139"/>
        <dbReference type="ChEBI" id="CHEBI:456215"/>
        <dbReference type="EC" id="6.2.1.3"/>
    </reaction>
</comment>
<keyword evidence="10" id="KW-1185">Reference proteome</keyword>
<evidence type="ECO:0000256" key="1">
    <source>
        <dbReference type="ARBA" id="ARBA00006432"/>
    </source>
</evidence>
<dbReference type="GO" id="GO:0005783">
    <property type="term" value="C:endoplasmic reticulum"/>
    <property type="evidence" value="ECO:0000318"/>
    <property type="project" value="GO_Central"/>
</dbReference>
<dbReference type="Pfam" id="PF00501">
    <property type="entry name" value="AMP-binding"/>
    <property type="match status" value="1"/>
</dbReference>
<keyword evidence="3 7" id="KW-0547">Nucleotide-binding</keyword>
<comment type="function">
    <text evidence="7">Catalyzes the conversion of long-chain fatty acids to their active form acyl-CoAs for both synthesis of cellular lipids, and degradation via beta-oxidation.</text>
</comment>
<reference evidence="9 10" key="1">
    <citation type="journal article" date="2014" name="Nat. Commun.">
        <title>Klebsormidium flaccidum genome reveals primary factors for plant terrestrial adaptation.</title>
        <authorList>
            <person name="Hori K."/>
            <person name="Maruyama F."/>
            <person name="Fujisawa T."/>
            <person name="Togashi T."/>
            <person name="Yamamoto N."/>
            <person name="Seo M."/>
            <person name="Sato S."/>
            <person name="Yamada T."/>
            <person name="Mori H."/>
            <person name="Tajima N."/>
            <person name="Moriyama T."/>
            <person name="Ikeuchi M."/>
            <person name="Watanabe M."/>
            <person name="Wada H."/>
            <person name="Kobayashi K."/>
            <person name="Saito M."/>
            <person name="Masuda T."/>
            <person name="Sasaki-Sekimoto Y."/>
            <person name="Mashiguchi K."/>
            <person name="Awai K."/>
            <person name="Shimojima M."/>
            <person name="Masuda S."/>
            <person name="Iwai M."/>
            <person name="Nobusawa T."/>
            <person name="Narise T."/>
            <person name="Kondo S."/>
            <person name="Saito H."/>
            <person name="Sato R."/>
            <person name="Murakawa M."/>
            <person name="Ihara Y."/>
            <person name="Oshima-Yamada Y."/>
            <person name="Ohtaka K."/>
            <person name="Satoh M."/>
            <person name="Sonobe K."/>
            <person name="Ishii M."/>
            <person name="Ohtani R."/>
            <person name="Kanamori-Sato M."/>
            <person name="Honoki R."/>
            <person name="Miyazaki D."/>
            <person name="Mochizuki H."/>
            <person name="Umetsu J."/>
            <person name="Higashi K."/>
            <person name="Shibata D."/>
            <person name="Kamiya Y."/>
            <person name="Sato N."/>
            <person name="Nakamura Y."/>
            <person name="Tabata S."/>
            <person name="Ida S."/>
            <person name="Kurokawa K."/>
            <person name="Ohta H."/>
        </authorList>
    </citation>
    <scope>NUCLEOTIDE SEQUENCE [LARGE SCALE GENOMIC DNA]</scope>
    <source>
        <strain evidence="9 10">NIES-2285</strain>
    </source>
</reference>
<dbReference type="PROSITE" id="PS00455">
    <property type="entry name" value="AMP_BINDING"/>
    <property type="match status" value="1"/>
</dbReference>
<accession>A0A1Y1I2W3</accession>
<keyword evidence="5 7" id="KW-0067">ATP-binding</keyword>
<proteinExistence type="inferred from homology"/>
<evidence type="ECO:0000259" key="8">
    <source>
        <dbReference type="Pfam" id="PF00501"/>
    </source>
</evidence>
<dbReference type="GO" id="GO:0005524">
    <property type="term" value="F:ATP binding"/>
    <property type="evidence" value="ECO:0007669"/>
    <property type="project" value="UniProtKB-KW"/>
</dbReference>
<dbReference type="Gene3D" id="3.40.50.12780">
    <property type="entry name" value="N-terminal domain of ligase-like"/>
    <property type="match status" value="1"/>
</dbReference>
<evidence type="ECO:0000256" key="4">
    <source>
        <dbReference type="ARBA" id="ARBA00022832"/>
    </source>
</evidence>